<keyword evidence="3" id="KW-1185">Reference proteome</keyword>
<name>A0A2T7DPL1_9POAL</name>
<dbReference type="AlphaFoldDB" id="A0A2T7DPL1"/>
<gene>
    <name evidence="2" type="ORF">GQ55_5G439000</name>
</gene>
<dbReference type="Proteomes" id="UP000244336">
    <property type="component" value="Chromosome 5"/>
</dbReference>
<protein>
    <submittedName>
        <fullName evidence="2">Uncharacterized protein</fullName>
    </submittedName>
</protein>
<sequence>MKPSHRPALLLARRVCQPWRAAPDPARGTPRRRVAPTMSGVRSCYTANALSGLSHRPNQAAPPPLEPAPPPPAPTPTPTGGPQRRLRLPAERLLPVQQAMSKRSRRLSSRCDMALTILIPRPP</sequence>
<feature type="compositionally biased region" description="Pro residues" evidence="1">
    <location>
        <begin position="60"/>
        <end position="79"/>
    </location>
</feature>
<dbReference type="EMBL" id="CM009753">
    <property type="protein sequence ID" value="PUZ57523.1"/>
    <property type="molecule type" value="Genomic_DNA"/>
</dbReference>
<feature type="region of interest" description="Disordered" evidence="1">
    <location>
        <begin position="19"/>
        <end position="86"/>
    </location>
</feature>
<proteinExistence type="predicted"/>
<accession>A0A2T7DPL1</accession>
<evidence type="ECO:0000256" key="1">
    <source>
        <dbReference type="SAM" id="MobiDB-lite"/>
    </source>
</evidence>
<dbReference type="Gramene" id="PUZ57523">
    <property type="protein sequence ID" value="PUZ57523"/>
    <property type="gene ID" value="GQ55_5G439000"/>
</dbReference>
<reference evidence="2 3" key="1">
    <citation type="submission" date="2018-04" db="EMBL/GenBank/DDBJ databases">
        <title>WGS assembly of Panicum hallii var. hallii HAL2.</title>
        <authorList>
            <person name="Lovell J."/>
            <person name="Jenkins J."/>
            <person name="Lowry D."/>
            <person name="Mamidi S."/>
            <person name="Sreedasyam A."/>
            <person name="Weng X."/>
            <person name="Barry K."/>
            <person name="Bonette J."/>
            <person name="Campitelli B."/>
            <person name="Daum C."/>
            <person name="Gordon S."/>
            <person name="Gould B."/>
            <person name="Lipzen A."/>
            <person name="MacQueen A."/>
            <person name="Palacio-Mejia J."/>
            <person name="Plott C."/>
            <person name="Shakirov E."/>
            <person name="Shu S."/>
            <person name="Yoshinaga Y."/>
            <person name="Zane M."/>
            <person name="Rokhsar D."/>
            <person name="Grimwood J."/>
            <person name="Schmutz J."/>
            <person name="Juenger T."/>
        </authorList>
    </citation>
    <scope>NUCLEOTIDE SEQUENCE [LARGE SCALE GENOMIC DNA]</scope>
    <source>
        <strain evidence="3">cv. HAL2</strain>
    </source>
</reference>
<evidence type="ECO:0000313" key="3">
    <source>
        <dbReference type="Proteomes" id="UP000244336"/>
    </source>
</evidence>
<organism evidence="2 3">
    <name type="scientific">Panicum hallii var. hallii</name>
    <dbReference type="NCBI Taxonomy" id="1504633"/>
    <lineage>
        <taxon>Eukaryota</taxon>
        <taxon>Viridiplantae</taxon>
        <taxon>Streptophyta</taxon>
        <taxon>Embryophyta</taxon>
        <taxon>Tracheophyta</taxon>
        <taxon>Spermatophyta</taxon>
        <taxon>Magnoliopsida</taxon>
        <taxon>Liliopsida</taxon>
        <taxon>Poales</taxon>
        <taxon>Poaceae</taxon>
        <taxon>PACMAD clade</taxon>
        <taxon>Panicoideae</taxon>
        <taxon>Panicodae</taxon>
        <taxon>Paniceae</taxon>
        <taxon>Panicinae</taxon>
        <taxon>Panicum</taxon>
        <taxon>Panicum sect. Panicum</taxon>
    </lineage>
</organism>
<evidence type="ECO:0000313" key="2">
    <source>
        <dbReference type="EMBL" id="PUZ57523.1"/>
    </source>
</evidence>